<evidence type="ECO:0000256" key="2">
    <source>
        <dbReference type="SAM" id="Phobius"/>
    </source>
</evidence>
<keyword evidence="2" id="KW-0472">Membrane</keyword>
<comment type="caution">
    <text evidence="4">The sequence shown here is derived from an EMBL/GenBank/DDBJ whole genome shotgun (WGS) entry which is preliminary data.</text>
</comment>
<dbReference type="InterPro" id="IPR029052">
    <property type="entry name" value="Metallo-depent_PP-like"/>
</dbReference>
<dbReference type="Proteomes" id="UP000179245">
    <property type="component" value="Unassembled WGS sequence"/>
</dbReference>
<evidence type="ECO:0000256" key="1">
    <source>
        <dbReference type="ARBA" id="ARBA00005662"/>
    </source>
</evidence>
<evidence type="ECO:0000313" key="5">
    <source>
        <dbReference type="Proteomes" id="UP000179245"/>
    </source>
</evidence>
<dbReference type="CDD" id="cd07381">
    <property type="entry name" value="MPP_CapA"/>
    <property type="match status" value="1"/>
</dbReference>
<organism evidence="4 5">
    <name type="scientific">Candidatus Wildermuthbacteria bacterium GWA2_46_15</name>
    <dbReference type="NCBI Taxonomy" id="1802443"/>
    <lineage>
        <taxon>Bacteria</taxon>
        <taxon>Candidatus Wildermuthiibacteriota</taxon>
    </lineage>
</organism>
<dbReference type="EMBL" id="MHTO01000019">
    <property type="protein sequence ID" value="OHA62173.1"/>
    <property type="molecule type" value="Genomic_DNA"/>
</dbReference>
<dbReference type="InterPro" id="IPR019079">
    <property type="entry name" value="Capsule_synth_CapA"/>
</dbReference>
<dbReference type="Gene3D" id="3.60.21.10">
    <property type="match status" value="1"/>
</dbReference>
<dbReference type="InterPro" id="IPR052169">
    <property type="entry name" value="CW_Biosynth-Accessory"/>
</dbReference>
<evidence type="ECO:0000259" key="3">
    <source>
        <dbReference type="SMART" id="SM00854"/>
    </source>
</evidence>
<feature type="transmembrane region" description="Helical" evidence="2">
    <location>
        <begin position="7"/>
        <end position="25"/>
    </location>
</feature>
<dbReference type="STRING" id="1802443.A2117_02185"/>
<accession>A0A1G2QNX0</accession>
<name>A0A1G2QNX0_9BACT</name>
<comment type="similarity">
    <text evidence="1">Belongs to the CapA family.</text>
</comment>
<protein>
    <recommendedName>
        <fullName evidence="3">Capsule synthesis protein CapA domain-containing protein</fullName>
    </recommendedName>
</protein>
<keyword evidence="2" id="KW-1133">Transmembrane helix</keyword>
<dbReference type="PANTHER" id="PTHR33393">
    <property type="entry name" value="POLYGLUTAMINE SYNTHESIS ACCESSORY PROTEIN RV0574C-RELATED"/>
    <property type="match status" value="1"/>
</dbReference>
<evidence type="ECO:0000313" key="4">
    <source>
        <dbReference type="EMBL" id="OHA62173.1"/>
    </source>
</evidence>
<sequence length="330" mass="36704">MTKSVKIVSGVSLSVLVLALTFFFLRTTTIEIKTTVPEPSPAEKSVKLFLAGDIMLDRGVKYMIEKEGQGDFKFPFLKMADEMKKADLVFGNLESQISDRGTKVGSIYSFRADPQAIEGLKFAGFNVLSLANNHALDYGREALQDSLNRLIDAGISPVGAGTESQAYFTTIKTVRDTRIAFFAYTDQAPFAWQALAENIGIARVSENNLERIKADLTLARELTDVVIVSLHAGQEYAKEPTLSQTTFSRAFIDAGANIVVNHHSHIVQESEEYRSGYIFYGLGNFVFDQGFSKETTQGEVVEITIENKKIKKVITKEIKINKFFQPELIE</sequence>
<dbReference type="Pfam" id="PF09587">
    <property type="entry name" value="PGA_cap"/>
    <property type="match status" value="1"/>
</dbReference>
<dbReference type="SMART" id="SM00854">
    <property type="entry name" value="PGA_cap"/>
    <property type="match status" value="1"/>
</dbReference>
<reference evidence="4 5" key="1">
    <citation type="journal article" date="2016" name="Nat. Commun.">
        <title>Thousands of microbial genomes shed light on interconnected biogeochemical processes in an aquifer system.</title>
        <authorList>
            <person name="Anantharaman K."/>
            <person name="Brown C.T."/>
            <person name="Hug L.A."/>
            <person name="Sharon I."/>
            <person name="Castelle C.J."/>
            <person name="Probst A.J."/>
            <person name="Thomas B.C."/>
            <person name="Singh A."/>
            <person name="Wilkins M.J."/>
            <person name="Karaoz U."/>
            <person name="Brodie E.L."/>
            <person name="Williams K.H."/>
            <person name="Hubbard S.S."/>
            <person name="Banfield J.F."/>
        </authorList>
    </citation>
    <scope>NUCLEOTIDE SEQUENCE [LARGE SCALE GENOMIC DNA]</scope>
</reference>
<gene>
    <name evidence="4" type="ORF">A2117_02185</name>
</gene>
<dbReference type="PANTHER" id="PTHR33393:SF13">
    <property type="entry name" value="PGA BIOSYNTHESIS PROTEIN CAPA"/>
    <property type="match status" value="1"/>
</dbReference>
<proteinExistence type="inferred from homology"/>
<dbReference type="SUPFAM" id="SSF56300">
    <property type="entry name" value="Metallo-dependent phosphatases"/>
    <property type="match status" value="1"/>
</dbReference>
<keyword evidence="2" id="KW-0812">Transmembrane</keyword>
<dbReference type="AlphaFoldDB" id="A0A1G2QNX0"/>
<feature type="domain" description="Capsule synthesis protein CapA" evidence="3">
    <location>
        <begin position="47"/>
        <end position="289"/>
    </location>
</feature>